<dbReference type="PANTHER" id="PTHR19375">
    <property type="entry name" value="HEAT SHOCK PROTEIN 70KDA"/>
    <property type="match status" value="1"/>
</dbReference>
<dbReference type="Proteomes" id="UP000594260">
    <property type="component" value="Unplaced"/>
</dbReference>
<evidence type="ECO:0000313" key="7">
    <source>
        <dbReference type="Proteomes" id="UP000594260"/>
    </source>
</evidence>
<sequence>MVDKGTRSAGASAPPRSPAIGIDLGTTNSCVGIFRNGKVEIMTNDQGSRKTASLVAFTEDGLLIGEPATRQVTTDPANTIFNFKRLLGRRYTDPIIQNDMKTWPFEVVNERGWPKIRIDSKGEKRCYFPEKIQSMLLLKMKGIAESYLGEMVTDAVITVPAHFNEYQKQATRDAAKIAGLNVMRILKESAATGIAYKVLHSKGIMKDEHNILIFDLGGGSFDVSILSIHDGVLEMKSTSGDTHLGGEDFDSRLVEYFASEFKAKHRMDPTSDKIAMRRLRVACERVKRTLSTATEAAIEVESFFENIALKSSISRSKFEELCGDLFGSTLEPVRKALQYGKIDKSHIHDIIVVGGCTNIPRIQELLKEFFNGKELNKSISREESVAYGAALQAGILTQDSHILENLLLLDVTPHPLGIETVNGVMTFLVKSDTAIPTRISRGFSTCSENQPAVTIKIFEGYSSFTKDNNMLAKFTMTGIPQGGNGIIRIEVTFSLDADGTLEVTALHKPTGRRSKITVFIDKEHLLEDDTKDEDGVDYPIQEYKDATKASKV</sequence>
<feature type="region of interest" description="Disordered" evidence="5">
    <location>
        <begin position="1"/>
        <end position="20"/>
    </location>
</feature>
<dbReference type="EnsemblMetazoa" id="XM_022788095">
    <property type="protein sequence ID" value="XP_022643830"/>
    <property type="gene ID" value="LOC111243060"/>
</dbReference>
<keyword evidence="3 4" id="KW-0067">ATP-binding</keyword>
<dbReference type="SUPFAM" id="SSF53067">
    <property type="entry name" value="Actin-like ATPase domain"/>
    <property type="match status" value="2"/>
</dbReference>
<reference evidence="6" key="1">
    <citation type="submission" date="2021-01" db="UniProtKB">
        <authorList>
            <consortium name="EnsemblMetazoa"/>
        </authorList>
    </citation>
    <scope>IDENTIFICATION</scope>
</reference>
<dbReference type="SUPFAM" id="SSF100920">
    <property type="entry name" value="Heat shock protein 70kD (HSP70), peptide-binding domain"/>
    <property type="match status" value="1"/>
</dbReference>
<dbReference type="KEGG" id="vde:111243060"/>
<dbReference type="FunFam" id="3.90.640.10:FF:000002">
    <property type="entry name" value="Heat shock 70 kDa"/>
    <property type="match status" value="1"/>
</dbReference>
<proteinExistence type="inferred from homology"/>
<feature type="compositionally biased region" description="Low complexity" evidence="5">
    <location>
        <begin position="7"/>
        <end position="20"/>
    </location>
</feature>
<dbReference type="Gene3D" id="2.60.34.10">
    <property type="entry name" value="Substrate Binding Domain Of DNAk, Chain A, domain 1"/>
    <property type="match status" value="1"/>
</dbReference>
<dbReference type="PROSITE" id="PS00297">
    <property type="entry name" value="HSP70_1"/>
    <property type="match status" value="1"/>
</dbReference>
<comment type="similarity">
    <text evidence="1 4">Belongs to the heat shock protein 70 family.</text>
</comment>
<dbReference type="OrthoDB" id="2401965at2759"/>
<dbReference type="Gene3D" id="3.30.420.40">
    <property type="match status" value="2"/>
</dbReference>
<dbReference type="GeneID" id="111243060"/>
<dbReference type="Pfam" id="PF00012">
    <property type="entry name" value="HSP70"/>
    <property type="match status" value="1"/>
</dbReference>
<dbReference type="PROSITE" id="PS01036">
    <property type="entry name" value="HSP70_3"/>
    <property type="match status" value="1"/>
</dbReference>
<evidence type="ECO:0000313" key="6">
    <source>
        <dbReference type="EnsemblMetazoa" id="XP_022643830"/>
    </source>
</evidence>
<accession>A0A7M7J6N7</accession>
<dbReference type="FunFam" id="3.30.30.30:FF:000001">
    <property type="entry name" value="heat shock 70 kDa protein-like"/>
    <property type="match status" value="1"/>
</dbReference>
<dbReference type="InParanoid" id="A0A7M7J6N7"/>
<dbReference type="Gene3D" id="3.90.640.10">
    <property type="entry name" value="Actin, Chain A, domain 4"/>
    <property type="match status" value="1"/>
</dbReference>
<dbReference type="InterPro" id="IPR018181">
    <property type="entry name" value="Heat_shock_70_CS"/>
</dbReference>
<name>A0A7M7J6N7_VARDE</name>
<organism evidence="6 7">
    <name type="scientific">Varroa destructor</name>
    <name type="common">Honeybee mite</name>
    <dbReference type="NCBI Taxonomy" id="109461"/>
    <lineage>
        <taxon>Eukaryota</taxon>
        <taxon>Metazoa</taxon>
        <taxon>Ecdysozoa</taxon>
        <taxon>Arthropoda</taxon>
        <taxon>Chelicerata</taxon>
        <taxon>Arachnida</taxon>
        <taxon>Acari</taxon>
        <taxon>Parasitiformes</taxon>
        <taxon>Mesostigmata</taxon>
        <taxon>Gamasina</taxon>
        <taxon>Dermanyssoidea</taxon>
        <taxon>Varroidae</taxon>
        <taxon>Varroa</taxon>
    </lineage>
</organism>
<evidence type="ECO:0000256" key="5">
    <source>
        <dbReference type="SAM" id="MobiDB-lite"/>
    </source>
</evidence>
<evidence type="ECO:0000256" key="4">
    <source>
        <dbReference type="RuleBase" id="RU003322"/>
    </source>
</evidence>
<dbReference type="AlphaFoldDB" id="A0A7M7J6N7"/>
<dbReference type="InterPro" id="IPR043129">
    <property type="entry name" value="ATPase_NBD"/>
</dbReference>
<keyword evidence="7" id="KW-1185">Reference proteome</keyword>
<dbReference type="GO" id="GO:0005524">
    <property type="term" value="F:ATP binding"/>
    <property type="evidence" value="ECO:0007669"/>
    <property type="project" value="UniProtKB-KW"/>
</dbReference>
<dbReference type="InterPro" id="IPR029047">
    <property type="entry name" value="HSP70_peptide-bd_sf"/>
</dbReference>
<evidence type="ECO:0000256" key="2">
    <source>
        <dbReference type="ARBA" id="ARBA00022741"/>
    </source>
</evidence>
<evidence type="ECO:0000256" key="3">
    <source>
        <dbReference type="ARBA" id="ARBA00022840"/>
    </source>
</evidence>
<dbReference type="Gene3D" id="3.30.30.30">
    <property type="match status" value="1"/>
</dbReference>
<evidence type="ECO:0000256" key="1">
    <source>
        <dbReference type="ARBA" id="ARBA00007381"/>
    </source>
</evidence>
<dbReference type="InterPro" id="IPR013126">
    <property type="entry name" value="Hsp_70_fam"/>
</dbReference>
<dbReference type="PRINTS" id="PR00301">
    <property type="entry name" value="HEATSHOCK70"/>
</dbReference>
<dbReference type="GO" id="GO:0140662">
    <property type="term" value="F:ATP-dependent protein folding chaperone"/>
    <property type="evidence" value="ECO:0007669"/>
    <property type="project" value="InterPro"/>
</dbReference>
<protein>
    <submittedName>
        <fullName evidence="6">Uncharacterized protein</fullName>
    </submittedName>
</protein>
<dbReference type="RefSeq" id="XP_022643830.1">
    <property type="nucleotide sequence ID" value="XM_022788095.1"/>
</dbReference>
<dbReference type="GO" id="GO:0006950">
    <property type="term" value="P:response to stress"/>
    <property type="evidence" value="ECO:0007669"/>
    <property type="project" value="UniProtKB-ARBA"/>
</dbReference>
<dbReference type="PROSITE" id="PS00329">
    <property type="entry name" value="HSP70_2"/>
    <property type="match status" value="1"/>
</dbReference>
<keyword evidence="2 4" id="KW-0547">Nucleotide-binding</keyword>